<feature type="compositionally biased region" description="Low complexity" evidence="1">
    <location>
        <begin position="9"/>
        <end position="23"/>
    </location>
</feature>
<sequence length="59" mass="6024">MDAPGGLISSLTPLTPPSTTHPSQALSSPILLDVSQSILWPLTGSQSPTVPSDPAAHCF</sequence>
<reference evidence="3" key="1">
    <citation type="submission" date="2014-10" db="EMBL/GenBank/DDBJ databases">
        <authorList>
            <person name="King R."/>
        </authorList>
    </citation>
    <scope>NUCLEOTIDE SEQUENCE [LARGE SCALE GENOMIC DNA]</scope>
    <source>
        <strain evidence="3">A3/5</strain>
    </source>
</reference>
<keyword evidence="3" id="KW-1185">Reference proteome</keyword>
<proteinExistence type="predicted"/>
<dbReference type="EMBL" id="LN649229">
    <property type="protein sequence ID" value="CEI65333.1"/>
    <property type="molecule type" value="Genomic_DNA"/>
</dbReference>
<protein>
    <submittedName>
        <fullName evidence="2">Uncharacterized protein</fullName>
    </submittedName>
</protein>
<feature type="region of interest" description="Disordered" evidence="1">
    <location>
        <begin position="1"/>
        <end position="25"/>
    </location>
</feature>
<dbReference type="AlphaFoldDB" id="A0A2L2TBH3"/>
<accession>A0A2L2TBH3</accession>
<evidence type="ECO:0000313" key="3">
    <source>
        <dbReference type="Proteomes" id="UP000245910"/>
    </source>
</evidence>
<organism evidence="2 3">
    <name type="scientific">Fusarium venenatum</name>
    <dbReference type="NCBI Taxonomy" id="56646"/>
    <lineage>
        <taxon>Eukaryota</taxon>
        <taxon>Fungi</taxon>
        <taxon>Dikarya</taxon>
        <taxon>Ascomycota</taxon>
        <taxon>Pezizomycotina</taxon>
        <taxon>Sordariomycetes</taxon>
        <taxon>Hypocreomycetidae</taxon>
        <taxon>Hypocreales</taxon>
        <taxon>Nectriaceae</taxon>
        <taxon>Fusarium</taxon>
    </lineage>
</organism>
<evidence type="ECO:0000256" key="1">
    <source>
        <dbReference type="SAM" id="MobiDB-lite"/>
    </source>
</evidence>
<dbReference type="Proteomes" id="UP000245910">
    <property type="component" value="Chromosome I"/>
</dbReference>
<evidence type="ECO:0000313" key="2">
    <source>
        <dbReference type="EMBL" id="CEI65333.1"/>
    </source>
</evidence>
<name>A0A2L2TBH3_9HYPO</name>